<keyword evidence="2" id="KW-0812">Transmembrane</keyword>
<dbReference type="InterPro" id="IPR008780">
    <property type="entry name" value="Plasmodium_Vir"/>
</dbReference>
<feature type="compositionally biased region" description="Basic and acidic residues" evidence="1">
    <location>
        <begin position="145"/>
        <end position="158"/>
    </location>
</feature>
<evidence type="ECO:0000256" key="1">
    <source>
        <dbReference type="SAM" id="MobiDB-lite"/>
    </source>
</evidence>
<dbReference type="Proteomes" id="UP000078560">
    <property type="component" value="Unassembled WGS sequence"/>
</dbReference>
<dbReference type="AlphaFoldDB" id="A0A1A8WK55"/>
<dbReference type="EMBL" id="FLQV01001143">
    <property type="protein sequence ID" value="SBS99101.1"/>
    <property type="molecule type" value="Genomic_DNA"/>
</dbReference>
<accession>A0A1A8WK55</accession>
<evidence type="ECO:0000313" key="6">
    <source>
        <dbReference type="Proteomes" id="UP000078560"/>
    </source>
</evidence>
<dbReference type="Pfam" id="PF05795">
    <property type="entry name" value="Plasmodium_Vir"/>
    <property type="match status" value="1"/>
</dbReference>
<dbReference type="EMBL" id="FLQU01001505">
    <property type="protein sequence ID" value="SBS93346.1"/>
    <property type="molecule type" value="Genomic_DNA"/>
</dbReference>
<protein>
    <submittedName>
        <fullName evidence="3">PIR Superfamily Protein</fullName>
    </submittedName>
</protein>
<feature type="region of interest" description="Disordered" evidence="1">
    <location>
        <begin position="138"/>
        <end position="170"/>
    </location>
</feature>
<reference evidence="3" key="2">
    <citation type="submission" date="2016-05" db="EMBL/GenBank/DDBJ databases">
        <authorList>
            <person name="Lavstsen T."/>
            <person name="Jespersen J.S."/>
        </authorList>
    </citation>
    <scope>NUCLEOTIDE SEQUENCE [LARGE SCALE GENOMIC DNA]</scope>
</reference>
<gene>
    <name evidence="4" type="ORF">POVCU1_050720</name>
    <name evidence="3" type="ORF">POVCU2_0080520</name>
</gene>
<keyword evidence="2" id="KW-0472">Membrane</keyword>
<evidence type="ECO:0000313" key="4">
    <source>
        <dbReference type="EMBL" id="SBS99101.1"/>
    </source>
</evidence>
<feature type="transmembrane region" description="Helical" evidence="2">
    <location>
        <begin position="185"/>
        <end position="206"/>
    </location>
</feature>
<proteinExistence type="predicted"/>
<name>A0A1A8WK55_PLAOA</name>
<evidence type="ECO:0000313" key="5">
    <source>
        <dbReference type="Proteomes" id="UP000078546"/>
    </source>
</evidence>
<reference evidence="5 6" key="1">
    <citation type="submission" date="2016-05" db="EMBL/GenBank/DDBJ databases">
        <authorList>
            <person name="Naeem Raeece"/>
        </authorList>
    </citation>
    <scope>NUCLEOTIDE SEQUENCE [LARGE SCALE GENOMIC DNA]</scope>
</reference>
<keyword evidence="2" id="KW-1133">Transmembrane helix</keyword>
<organism evidence="3 6">
    <name type="scientific">Plasmodium ovale curtisi</name>
    <dbReference type="NCBI Taxonomy" id="864141"/>
    <lineage>
        <taxon>Eukaryota</taxon>
        <taxon>Sar</taxon>
        <taxon>Alveolata</taxon>
        <taxon>Apicomplexa</taxon>
        <taxon>Aconoidasida</taxon>
        <taxon>Haemosporida</taxon>
        <taxon>Plasmodiidae</taxon>
        <taxon>Plasmodium</taxon>
        <taxon>Plasmodium (Plasmodium)</taxon>
    </lineage>
</organism>
<dbReference type="Proteomes" id="UP000078546">
    <property type="component" value="Unassembled WGS sequence"/>
</dbReference>
<evidence type="ECO:0000313" key="3">
    <source>
        <dbReference type="EMBL" id="SBS93346.1"/>
    </source>
</evidence>
<evidence type="ECO:0000256" key="2">
    <source>
        <dbReference type="SAM" id="Phobius"/>
    </source>
</evidence>
<sequence length="213" mass="25061">MFNHYERILEKLTEYKLYDKLNKNDYNTGDCGYCNKVKTKLSQYNGNYDLCCRFAKNLIKLSTILHERNNSNERCRYFNFWINYSIRKIINTYDKVNIKNKCCNNNVYLVCPYSLNFKEWCKMYKIYTKLSCDETKATDATPQEHGTDRSMEGRHGDGMSHSASSSSREQNNLVTGDMINNNTYYYAKLGVSLSFLGILSTFFYLYKFTTFGN</sequence>